<feature type="transmembrane region" description="Helical" evidence="6">
    <location>
        <begin position="6"/>
        <end position="29"/>
    </location>
</feature>
<evidence type="ECO:0000256" key="6">
    <source>
        <dbReference type="SAM" id="Phobius"/>
    </source>
</evidence>
<sequence>MPPLASILGFLGAALIIFVIPGPSVLFVVGRSLALGTRGGLLSDVGNALGIVPQVLAVAFGIGFLVQQSVVLLTVIKIAGGLYLVYLGIQAIRHRNARITDDETPVAWSPWRLIGQGFLVGITNPKAIVLYSAVLPQFLDPRQAAIPQLLILGGMGVVLGFLSDSVWVIIAGTARQWFARSPHRIARTSLVGGVLMIGLGGTLAVSGVPGIRV</sequence>
<dbReference type="PIRSF" id="PIRSF006324">
    <property type="entry name" value="LeuE"/>
    <property type="match status" value="1"/>
</dbReference>
<keyword evidence="2" id="KW-1003">Cell membrane</keyword>
<dbReference type="EMBL" id="BSVB01000001">
    <property type="protein sequence ID" value="GMA95116.1"/>
    <property type="molecule type" value="Genomic_DNA"/>
</dbReference>
<feature type="transmembrane region" description="Helical" evidence="6">
    <location>
        <begin position="41"/>
        <end position="64"/>
    </location>
</feature>
<keyword evidence="5 6" id="KW-0472">Membrane</keyword>
<organism evidence="7 8">
    <name type="scientific">Pseudolysinimonas kribbensis</name>
    <dbReference type="NCBI Taxonomy" id="433641"/>
    <lineage>
        <taxon>Bacteria</taxon>
        <taxon>Bacillati</taxon>
        <taxon>Actinomycetota</taxon>
        <taxon>Actinomycetes</taxon>
        <taxon>Micrococcales</taxon>
        <taxon>Microbacteriaceae</taxon>
        <taxon>Pseudolysinimonas</taxon>
    </lineage>
</organism>
<feature type="transmembrane region" description="Helical" evidence="6">
    <location>
        <begin position="190"/>
        <end position="211"/>
    </location>
</feature>
<gene>
    <name evidence="7" type="ORF">GCM10025881_19400</name>
</gene>
<comment type="caution">
    <text evidence="7">The sequence shown here is derived from an EMBL/GenBank/DDBJ whole genome shotgun (WGS) entry which is preliminary data.</text>
</comment>
<keyword evidence="8" id="KW-1185">Reference proteome</keyword>
<dbReference type="PANTHER" id="PTHR30086">
    <property type="entry name" value="ARGININE EXPORTER PROTEIN ARGO"/>
    <property type="match status" value="1"/>
</dbReference>
<accession>A0ABQ6K5V1</accession>
<keyword evidence="4 6" id="KW-1133">Transmembrane helix</keyword>
<dbReference type="Pfam" id="PF01810">
    <property type="entry name" value="LysE"/>
    <property type="match status" value="1"/>
</dbReference>
<evidence type="ECO:0000256" key="3">
    <source>
        <dbReference type="ARBA" id="ARBA00022692"/>
    </source>
</evidence>
<feature type="transmembrane region" description="Helical" evidence="6">
    <location>
        <begin position="149"/>
        <end position="170"/>
    </location>
</feature>
<reference evidence="8" key="1">
    <citation type="journal article" date="2019" name="Int. J. Syst. Evol. Microbiol.">
        <title>The Global Catalogue of Microorganisms (GCM) 10K type strain sequencing project: providing services to taxonomists for standard genome sequencing and annotation.</title>
        <authorList>
            <consortium name="The Broad Institute Genomics Platform"/>
            <consortium name="The Broad Institute Genome Sequencing Center for Infectious Disease"/>
            <person name="Wu L."/>
            <person name="Ma J."/>
        </authorList>
    </citation>
    <scope>NUCLEOTIDE SEQUENCE [LARGE SCALE GENOMIC DNA]</scope>
    <source>
        <strain evidence="8">NBRC 108894</strain>
    </source>
</reference>
<evidence type="ECO:0000313" key="7">
    <source>
        <dbReference type="EMBL" id="GMA95116.1"/>
    </source>
</evidence>
<dbReference type="PANTHER" id="PTHR30086:SF20">
    <property type="entry name" value="ARGININE EXPORTER PROTEIN ARGO-RELATED"/>
    <property type="match status" value="1"/>
</dbReference>
<evidence type="ECO:0000256" key="2">
    <source>
        <dbReference type="ARBA" id="ARBA00022475"/>
    </source>
</evidence>
<evidence type="ECO:0000256" key="5">
    <source>
        <dbReference type="ARBA" id="ARBA00023136"/>
    </source>
</evidence>
<dbReference type="Proteomes" id="UP001157034">
    <property type="component" value="Unassembled WGS sequence"/>
</dbReference>
<dbReference type="InterPro" id="IPR001123">
    <property type="entry name" value="LeuE-type"/>
</dbReference>
<feature type="transmembrane region" description="Helical" evidence="6">
    <location>
        <begin position="70"/>
        <end position="89"/>
    </location>
</feature>
<dbReference type="RefSeq" id="WP_284253952.1">
    <property type="nucleotide sequence ID" value="NZ_BAAAQO010000002.1"/>
</dbReference>
<name>A0ABQ6K5V1_9MICO</name>
<proteinExistence type="predicted"/>
<keyword evidence="3 6" id="KW-0812">Transmembrane</keyword>
<comment type="subcellular location">
    <subcellularLocation>
        <location evidence="1">Cell membrane</location>
        <topology evidence="1">Multi-pass membrane protein</topology>
    </subcellularLocation>
</comment>
<protein>
    <submittedName>
        <fullName evidence="7">Lysine transporter LysE</fullName>
    </submittedName>
</protein>
<evidence type="ECO:0000256" key="1">
    <source>
        <dbReference type="ARBA" id="ARBA00004651"/>
    </source>
</evidence>
<evidence type="ECO:0000256" key="4">
    <source>
        <dbReference type="ARBA" id="ARBA00022989"/>
    </source>
</evidence>
<evidence type="ECO:0000313" key="8">
    <source>
        <dbReference type="Proteomes" id="UP001157034"/>
    </source>
</evidence>